<protein>
    <submittedName>
        <fullName evidence="2">Uncharacterized protein</fullName>
    </submittedName>
</protein>
<reference evidence="2" key="1">
    <citation type="journal article" date="2014" name="PLoS Genet.">
        <title>The Genome of Spironucleus salmonicida Highlights a Fish Pathogen Adapted to Fluctuating Environments.</title>
        <authorList>
            <person name="Xu F."/>
            <person name="Jerlstrom-Hultqvist J."/>
            <person name="Einarsson E."/>
            <person name="Astvaldsson A."/>
            <person name="Svard S.G."/>
            <person name="Andersson J.O."/>
        </authorList>
    </citation>
    <scope>NUCLEOTIDE SEQUENCE</scope>
</reference>
<name>V6LYP4_9EUKA</name>
<feature type="compositionally biased region" description="Polar residues" evidence="1">
    <location>
        <begin position="81"/>
        <end position="92"/>
    </location>
</feature>
<dbReference type="AlphaFoldDB" id="V6LYP4"/>
<accession>V6LYP4</accession>
<proteinExistence type="predicted"/>
<sequence length="278" mass="29885">MANCQKCRRSENVNLTALRSHPWFQWSRLRASSRQKAASCQHTVQPKRSSKLKACTTAPRRVTPASAGACRERQRRAEGGMSSSARLPTSGTAMSPAAVCTRQDPTAQGAASTTSRTLTIASKAKCRGCPLASRGNCGRASRSGPRSIRSPLRMLTPRRSVIFDANPALTRLARSQLLGTQIVDLGQAVAALQAEQDALRTEQCQLRYDIAELTARPPAVRHAPLLHFEAFYPTEARGNAPLLRTELARLRAEIGQLGALLTTAPGPPAQPPPPATVP</sequence>
<gene>
    <name evidence="2" type="ORF">SS50377_10949</name>
</gene>
<evidence type="ECO:0000256" key="1">
    <source>
        <dbReference type="SAM" id="MobiDB-lite"/>
    </source>
</evidence>
<dbReference type="EMBL" id="KI545975">
    <property type="protein sequence ID" value="EST48851.1"/>
    <property type="molecule type" value="Genomic_DNA"/>
</dbReference>
<organism evidence="2">
    <name type="scientific">Spironucleus salmonicida</name>
    <dbReference type="NCBI Taxonomy" id="348837"/>
    <lineage>
        <taxon>Eukaryota</taxon>
        <taxon>Metamonada</taxon>
        <taxon>Diplomonadida</taxon>
        <taxon>Hexamitidae</taxon>
        <taxon>Hexamitinae</taxon>
        <taxon>Spironucleus</taxon>
    </lineage>
</organism>
<evidence type="ECO:0000313" key="2">
    <source>
        <dbReference type="EMBL" id="EST48851.1"/>
    </source>
</evidence>
<feature type="region of interest" description="Disordered" evidence="1">
    <location>
        <begin position="63"/>
        <end position="92"/>
    </location>
</feature>